<dbReference type="EMBL" id="CP036432">
    <property type="protein sequence ID" value="QDV87994.1"/>
    <property type="molecule type" value="Genomic_DNA"/>
</dbReference>
<proteinExistence type="predicted"/>
<evidence type="ECO:0008006" key="4">
    <source>
        <dbReference type="Google" id="ProtNLM"/>
    </source>
</evidence>
<dbReference type="Proteomes" id="UP000318081">
    <property type="component" value="Chromosome"/>
</dbReference>
<organism evidence="2 3">
    <name type="scientific">Stieleria magnilauensis</name>
    <dbReference type="NCBI Taxonomy" id="2527963"/>
    <lineage>
        <taxon>Bacteria</taxon>
        <taxon>Pseudomonadati</taxon>
        <taxon>Planctomycetota</taxon>
        <taxon>Planctomycetia</taxon>
        <taxon>Pirellulales</taxon>
        <taxon>Pirellulaceae</taxon>
        <taxon>Stieleria</taxon>
    </lineage>
</organism>
<evidence type="ECO:0000256" key="1">
    <source>
        <dbReference type="SAM" id="SignalP"/>
    </source>
</evidence>
<protein>
    <recommendedName>
        <fullName evidence="4">Secreted protein</fullName>
    </recommendedName>
</protein>
<reference evidence="2 3" key="1">
    <citation type="submission" date="2019-02" db="EMBL/GenBank/DDBJ databases">
        <title>Deep-cultivation of Planctomycetes and their phenomic and genomic characterization uncovers novel biology.</title>
        <authorList>
            <person name="Wiegand S."/>
            <person name="Jogler M."/>
            <person name="Boedeker C."/>
            <person name="Pinto D."/>
            <person name="Vollmers J."/>
            <person name="Rivas-Marin E."/>
            <person name="Kohn T."/>
            <person name="Peeters S.H."/>
            <person name="Heuer A."/>
            <person name="Rast P."/>
            <person name="Oberbeckmann S."/>
            <person name="Bunk B."/>
            <person name="Jeske O."/>
            <person name="Meyerdierks A."/>
            <person name="Storesund J.E."/>
            <person name="Kallscheuer N."/>
            <person name="Luecker S."/>
            <person name="Lage O.M."/>
            <person name="Pohl T."/>
            <person name="Merkel B.J."/>
            <person name="Hornburger P."/>
            <person name="Mueller R.-W."/>
            <person name="Bruemmer F."/>
            <person name="Labrenz M."/>
            <person name="Spormann A.M."/>
            <person name="Op den Camp H."/>
            <person name="Overmann J."/>
            <person name="Amann R."/>
            <person name="Jetten M.S.M."/>
            <person name="Mascher T."/>
            <person name="Medema M.H."/>
            <person name="Devos D.P."/>
            <person name="Kaster A.-K."/>
            <person name="Ovreas L."/>
            <person name="Rohde M."/>
            <person name="Galperin M.Y."/>
            <person name="Jogler C."/>
        </authorList>
    </citation>
    <scope>NUCLEOTIDE SEQUENCE [LARGE SCALE GENOMIC DNA]</scope>
    <source>
        <strain evidence="2 3">TBK1r</strain>
    </source>
</reference>
<dbReference type="RefSeq" id="WP_145219986.1">
    <property type="nucleotide sequence ID" value="NZ_CP036432.1"/>
</dbReference>
<evidence type="ECO:0000313" key="2">
    <source>
        <dbReference type="EMBL" id="QDV87994.1"/>
    </source>
</evidence>
<accession>A0ABX5Y177</accession>
<feature type="chain" id="PRO_5047309356" description="Secreted protein" evidence="1">
    <location>
        <begin position="20"/>
        <end position="61"/>
    </location>
</feature>
<keyword evidence="1" id="KW-0732">Signal</keyword>
<name>A0ABX5Y177_9BACT</name>
<sequence length="61" mass="6517">MTRSAILLLSLILGTFAIAGCGRSTTIDKPTDSDAIASGYDAMSDAQKAEYDQEMAKQMEN</sequence>
<dbReference type="PROSITE" id="PS51257">
    <property type="entry name" value="PROKAR_LIPOPROTEIN"/>
    <property type="match status" value="1"/>
</dbReference>
<evidence type="ECO:0000313" key="3">
    <source>
        <dbReference type="Proteomes" id="UP000318081"/>
    </source>
</evidence>
<keyword evidence="3" id="KW-1185">Reference proteome</keyword>
<feature type="signal peptide" evidence="1">
    <location>
        <begin position="1"/>
        <end position="19"/>
    </location>
</feature>
<gene>
    <name evidence="2" type="ORF">TBK1r_70260</name>
</gene>